<keyword evidence="3" id="KW-1133">Transmembrane helix</keyword>
<feature type="transmembrane region" description="Helical" evidence="3">
    <location>
        <begin position="79"/>
        <end position="99"/>
    </location>
</feature>
<sequence length="257" mass="26678">MLSSFFPDSGWFAWPWAAFAGCAALAGWWCAGFAWRCSRLLLVAGQAGLPCFAAMDPGAAVLAALWGRSAKRPSFQGGPPLALALFISAISAASAFALASRYGISLAGAASALAVLVLLALAVIDAYTGLLPDVLTLTLLWLGLALAWTGSAIGLHDAVAGAMLGYGLLYALFLGFKAWRGREGMGYGDFKLAAALGAWVGPLPLAYILLAASLLGTAYALWRWKARGLSASYPFGPFLAAAGILVLGRFTELHLGF</sequence>
<dbReference type="GO" id="GO:0032259">
    <property type="term" value="P:methylation"/>
    <property type="evidence" value="ECO:0007669"/>
    <property type="project" value="UniProtKB-KW"/>
</dbReference>
<protein>
    <submittedName>
        <fullName evidence="5">Leader peptidase (Prepilin peptidase)/N-methyltransferase</fullName>
    </submittedName>
</protein>
<organism evidence="5 6">
    <name type="scientific">Eoetvoesiella caeni</name>
    <dbReference type="NCBI Taxonomy" id="645616"/>
    <lineage>
        <taxon>Bacteria</taxon>
        <taxon>Pseudomonadati</taxon>
        <taxon>Pseudomonadota</taxon>
        <taxon>Betaproteobacteria</taxon>
        <taxon>Burkholderiales</taxon>
        <taxon>Alcaligenaceae</taxon>
        <taxon>Eoetvoesiella</taxon>
    </lineage>
</organism>
<keyword evidence="5" id="KW-0808">Transferase</keyword>
<keyword evidence="3" id="KW-0812">Transmembrane</keyword>
<dbReference type="EMBL" id="QNRQ01000007">
    <property type="protein sequence ID" value="RBP38427.1"/>
    <property type="molecule type" value="Genomic_DNA"/>
</dbReference>
<dbReference type="Gene3D" id="1.20.120.1220">
    <property type="match status" value="1"/>
</dbReference>
<keyword evidence="5" id="KW-0489">Methyltransferase</keyword>
<accession>A0A366H8L6</accession>
<comment type="caution">
    <text evidence="5">The sequence shown here is derived from an EMBL/GenBank/DDBJ whole genome shotgun (WGS) entry which is preliminary data.</text>
</comment>
<dbReference type="InterPro" id="IPR014032">
    <property type="entry name" value="Peptidase_A24A_bac"/>
</dbReference>
<feature type="transmembrane region" description="Helical" evidence="3">
    <location>
        <begin position="12"/>
        <end position="35"/>
    </location>
</feature>
<feature type="transmembrane region" description="Helical" evidence="3">
    <location>
        <begin position="47"/>
        <end position="67"/>
    </location>
</feature>
<proteinExistence type="inferred from homology"/>
<dbReference type="PRINTS" id="PR00864">
    <property type="entry name" value="PREPILNPTASE"/>
</dbReference>
<feature type="transmembrane region" description="Helical" evidence="3">
    <location>
        <begin position="106"/>
        <end position="124"/>
    </location>
</feature>
<feature type="transmembrane region" description="Helical" evidence="3">
    <location>
        <begin position="130"/>
        <end position="148"/>
    </location>
</feature>
<keyword evidence="3" id="KW-0472">Membrane</keyword>
<dbReference type="Proteomes" id="UP000253628">
    <property type="component" value="Unassembled WGS sequence"/>
</dbReference>
<dbReference type="OrthoDB" id="9789291at2"/>
<comment type="similarity">
    <text evidence="1 2">Belongs to the peptidase A24 family.</text>
</comment>
<dbReference type="GO" id="GO:0008168">
    <property type="term" value="F:methyltransferase activity"/>
    <property type="evidence" value="ECO:0007669"/>
    <property type="project" value="UniProtKB-KW"/>
</dbReference>
<dbReference type="PANTHER" id="PTHR30487:SF0">
    <property type="entry name" value="PREPILIN LEADER PEPTIDASE_N-METHYLTRANSFERASE-RELATED"/>
    <property type="match status" value="1"/>
</dbReference>
<evidence type="ECO:0000256" key="1">
    <source>
        <dbReference type="ARBA" id="ARBA00005801"/>
    </source>
</evidence>
<reference evidence="5 6" key="1">
    <citation type="submission" date="2018-06" db="EMBL/GenBank/DDBJ databases">
        <title>Genomic Encyclopedia of Type Strains, Phase IV (KMG-IV): sequencing the most valuable type-strain genomes for metagenomic binning, comparative biology and taxonomic classification.</title>
        <authorList>
            <person name="Goeker M."/>
        </authorList>
    </citation>
    <scope>NUCLEOTIDE SEQUENCE [LARGE SCALE GENOMIC DNA]</scope>
    <source>
        <strain evidence="5 6">DSM 25520</strain>
    </source>
</reference>
<dbReference type="Pfam" id="PF01478">
    <property type="entry name" value="Peptidase_A24"/>
    <property type="match status" value="1"/>
</dbReference>
<gene>
    <name evidence="5" type="ORF">DFR37_107191</name>
</gene>
<evidence type="ECO:0000256" key="3">
    <source>
        <dbReference type="SAM" id="Phobius"/>
    </source>
</evidence>
<dbReference type="AlphaFoldDB" id="A0A366H8L6"/>
<feature type="transmembrane region" description="Helical" evidence="3">
    <location>
        <begin position="160"/>
        <end position="179"/>
    </location>
</feature>
<dbReference type="InterPro" id="IPR050882">
    <property type="entry name" value="Prepilin_peptidase/N-MTase"/>
</dbReference>
<feature type="domain" description="Prepilin type IV endopeptidase peptidase" evidence="4">
    <location>
        <begin position="113"/>
        <end position="221"/>
    </location>
</feature>
<name>A0A366H8L6_9BURK</name>
<evidence type="ECO:0000259" key="4">
    <source>
        <dbReference type="Pfam" id="PF01478"/>
    </source>
</evidence>
<evidence type="ECO:0000313" key="5">
    <source>
        <dbReference type="EMBL" id="RBP38427.1"/>
    </source>
</evidence>
<dbReference type="PANTHER" id="PTHR30487">
    <property type="entry name" value="TYPE 4 PREPILIN-LIKE PROTEINS LEADER PEPTIDE-PROCESSING ENZYME"/>
    <property type="match status" value="1"/>
</dbReference>
<dbReference type="GO" id="GO:0006465">
    <property type="term" value="P:signal peptide processing"/>
    <property type="evidence" value="ECO:0007669"/>
    <property type="project" value="TreeGrafter"/>
</dbReference>
<dbReference type="InterPro" id="IPR000045">
    <property type="entry name" value="Prepilin_IV_endopep_pep"/>
</dbReference>
<dbReference type="GO" id="GO:0005886">
    <property type="term" value="C:plasma membrane"/>
    <property type="evidence" value="ECO:0007669"/>
    <property type="project" value="TreeGrafter"/>
</dbReference>
<feature type="transmembrane region" description="Helical" evidence="3">
    <location>
        <begin position="199"/>
        <end position="221"/>
    </location>
</feature>
<evidence type="ECO:0000256" key="2">
    <source>
        <dbReference type="RuleBase" id="RU003793"/>
    </source>
</evidence>
<dbReference type="GO" id="GO:0004190">
    <property type="term" value="F:aspartic-type endopeptidase activity"/>
    <property type="evidence" value="ECO:0007669"/>
    <property type="project" value="InterPro"/>
</dbReference>
<dbReference type="RefSeq" id="WP_113933978.1">
    <property type="nucleotide sequence ID" value="NZ_JACCEU010000008.1"/>
</dbReference>
<feature type="transmembrane region" description="Helical" evidence="3">
    <location>
        <begin position="233"/>
        <end position="251"/>
    </location>
</feature>
<keyword evidence="6" id="KW-1185">Reference proteome</keyword>
<evidence type="ECO:0000313" key="6">
    <source>
        <dbReference type="Proteomes" id="UP000253628"/>
    </source>
</evidence>